<dbReference type="EMBL" id="OV121139">
    <property type="protein sequence ID" value="CAH0562759.1"/>
    <property type="molecule type" value="Genomic_DNA"/>
</dbReference>
<dbReference type="Pfam" id="PF04500">
    <property type="entry name" value="FLYWCH"/>
    <property type="match status" value="1"/>
</dbReference>
<protein>
    <recommendedName>
        <fullName evidence="10">MULE transposase domain-containing protein</fullName>
    </recommendedName>
</protein>
<evidence type="ECO:0000313" key="9">
    <source>
        <dbReference type="Proteomes" id="UP001154078"/>
    </source>
</evidence>
<feature type="region of interest" description="Disordered" evidence="4">
    <location>
        <begin position="737"/>
        <end position="777"/>
    </location>
</feature>
<evidence type="ECO:0008006" key="10">
    <source>
        <dbReference type="Google" id="ProtNLM"/>
    </source>
</evidence>
<keyword evidence="3" id="KW-0862">Zinc</keyword>
<dbReference type="InterPro" id="IPR018289">
    <property type="entry name" value="MULE_transposase_dom"/>
</dbReference>
<dbReference type="Pfam" id="PF01057">
    <property type="entry name" value="Parvo_NS1"/>
    <property type="match status" value="1"/>
</dbReference>
<dbReference type="InterPro" id="IPR007588">
    <property type="entry name" value="Znf_FLYWCH"/>
</dbReference>
<evidence type="ECO:0000256" key="4">
    <source>
        <dbReference type="SAM" id="MobiDB-lite"/>
    </source>
</evidence>
<evidence type="ECO:0000259" key="5">
    <source>
        <dbReference type="Pfam" id="PF01057"/>
    </source>
</evidence>
<proteinExistence type="predicted"/>
<dbReference type="PANTHER" id="PTHR47160">
    <property type="entry name" value="PUTATIVE-RELATED"/>
    <property type="match status" value="1"/>
</dbReference>
<organism evidence="8 9">
    <name type="scientific">Brassicogethes aeneus</name>
    <name type="common">Rape pollen beetle</name>
    <name type="synonym">Meligethes aeneus</name>
    <dbReference type="NCBI Taxonomy" id="1431903"/>
    <lineage>
        <taxon>Eukaryota</taxon>
        <taxon>Metazoa</taxon>
        <taxon>Ecdysozoa</taxon>
        <taxon>Arthropoda</taxon>
        <taxon>Hexapoda</taxon>
        <taxon>Insecta</taxon>
        <taxon>Pterygota</taxon>
        <taxon>Neoptera</taxon>
        <taxon>Endopterygota</taxon>
        <taxon>Coleoptera</taxon>
        <taxon>Polyphaga</taxon>
        <taxon>Cucujiformia</taxon>
        <taxon>Nitidulidae</taxon>
        <taxon>Meligethinae</taxon>
        <taxon>Brassicogethes</taxon>
    </lineage>
</organism>
<feature type="compositionally biased region" description="Polar residues" evidence="4">
    <location>
        <begin position="925"/>
        <end position="945"/>
    </location>
</feature>
<dbReference type="GO" id="GO:0008270">
    <property type="term" value="F:zinc ion binding"/>
    <property type="evidence" value="ECO:0007669"/>
    <property type="project" value="UniProtKB-KW"/>
</dbReference>
<dbReference type="OrthoDB" id="6776179at2759"/>
<feature type="domain" description="MULE transposase" evidence="7">
    <location>
        <begin position="270"/>
        <end position="364"/>
    </location>
</feature>
<dbReference type="AlphaFoldDB" id="A0A9P0BGN3"/>
<dbReference type="Gene3D" id="2.20.25.240">
    <property type="match status" value="1"/>
</dbReference>
<dbReference type="PANTHER" id="PTHR47160:SF10">
    <property type="entry name" value="MULE TRANSPOSASE DOMAIN-CONTAINING PROTEIN"/>
    <property type="match status" value="1"/>
</dbReference>
<evidence type="ECO:0000313" key="8">
    <source>
        <dbReference type="EMBL" id="CAH0562759.1"/>
    </source>
</evidence>
<keyword evidence="2" id="KW-0863">Zinc-finger</keyword>
<dbReference type="Proteomes" id="UP001154078">
    <property type="component" value="Chromosome 8"/>
</dbReference>
<dbReference type="InterPro" id="IPR027417">
    <property type="entry name" value="P-loop_NTPase"/>
</dbReference>
<accession>A0A9P0BGN3</accession>
<reference evidence="8" key="1">
    <citation type="submission" date="2021-12" db="EMBL/GenBank/DDBJ databases">
        <authorList>
            <person name="King R."/>
        </authorList>
    </citation>
    <scope>NUCLEOTIDE SEQUENCE</scope>
</reference>
<keyword evidence="1" id="KW-0479">Metal-binding</keyword>
<dbReference type="Gene3D" id="3.40.50.300">
    <property type="entry name" value="P-loop containing nucleotide triphosphate hydrolases"/>
    <property type="match status" value="1"/>
</dbReference>
<feature type="compositionally biased region" description="Low complexity" evidence="4">
    <location>
        <begin position="737"/>
        <end position="746"/>
    </location>
</feature>
<evidence type="ECO:0000256" key="3">
    <source>
        <dbReference type="ARBA" id="ARBA00022833"/>
    </source>
</evidence>
<feature type="region of interest" description="Disordered" evidence="4">
    <location>
        <begin position="1"/>
        <end position="71"/>
    </location>
</feature>
<evidence type="ECO:0000256" key="1">
    <source>
        <dbReference type="ARBA" id="ARBA00022723"/>
    </source>
</evidence>
<feature type="compositionally biased region" description="Basic and acidic residues" evidence="4">
    <location>
        <begin position="56"/>
        <end position="71"/>
    </location>
</feature>
<feature type="region of interest" description="Disordered" evidence="4">
    <location>
        <begin position="912"/>
        <end position="945"/>
    </location>
</feature>
<evidence type="ECO:0000256" key="2">
    <source>
        <dbReference type="ARBA" id="ARBA00022771"/>
    </source>
</evidence>
<feature type="domain" description="Parvovirus non-structural protein 1 helicase" evidence="5">
    <location>
        <begin position="1010"/>
        <end position="1092"/>
    </location>
</feature>
<sequence length="1203" mass="139239">MSQRRRFNKFSNRRDGKPPREKKKSHNNVQSRKNQFPLFPNPDAEQDSQHHAQSSLHREKTKEQSTKESKVTYKGCKMEHMIGFSSRNRVYLDGLNYMYFKDRTINLNSYFKCAEYRSTFCPARVIKRGNILVQRQEHNHEVPLEIIEELRFRNYLRDRAFNAESLSSAEIFREAEIRFPLVAARSGSLQNFRNLIYRSRALAIPRIPHTTEQFAELLEDPRFADELGLEGRRFFRKLIPSNDNGGNTLLFISPTIEQLVTSAPERSGSLHVDGTFKVTPRVGRVYQLLTIFIFKHSTDFPFAFALMERKNTSSYVALFRQIVNLIPNINPVNCLTDYEEGLRRAIAEVWPNCRLKGCWFHYCQAVFRKSRTLGLQYPANDEKRALVKMAMALPLLPAARLQDGVWVLQNLNVPGSVEFMNYIRIYWLPRDVSIWREDRRTNNLVESFHRDLFRIMGRQHPNCWHFINYLRKAENSKAIQRRRYVRQDQRIARAQDMLEEGGNLLSFLRYAAHGVDSLERFLRPFSLPEINPEDGFPGLLDEVVVLELDAAPAHRQENIIEYVLLDDNTTDEDDEDIFEVVGNPIIRQEAAVVRECSFTTIMPVPSEPELTEDQWDSIDLVLIEFTNWLEFYPRQAEEDWNSILNCWNFKYCAPFCEHFRDFQDQCHFYYRFLKIVDSFYSGNLEEWQAQILFTRLIPRELFGDDYPRAIVRGLGGGQSNSTVDGITLERRNEHALSSCSSSVSSKHSNRNERFDSQKNVGDYFNDSEESDENNEKATNPARFSNYVRKIHRIIKKRRIIHEIIYLKAKKSAIDMLENALKQDQWLTSNCSSGIETTSTAFTTAPTATQSANVGYQQLRSDRRFNRKTFWNFRLGIEKSIWVRSSEIGGLSKCRNYGFAETGMVEIREDEGNFPDPFKCGPNENDGGQTSNSSGQNIEGQSNVKSGSKENKLIAWLREQPTSPILNILTTTQFYNSKFVFWNMKLYKNNKCFEIFAKSFADMSTREIFNYASKCKPLYHANNGPPNSGKNYFMDAVIHFYFNFGQVHNFNKYDQFPLMECWNRRINYWNEPSCEPASFETLKMLFGGDPCPAKIKYESDKVIMFRETVDLTQPELEPELPLPGILPKIRRNYGPDSAIPTTTRTAAPAIADATTTAASSLPPPQLRGGAFCRPIRLPSAAEQPQLQLMQNIHSITTGVILALL</sequence>
<name>A0A9P0BGN3_BRAAE</name>
<keyword evidence="9" id="KW-1185">Reference proteome</keyword>
<dbReference type="Pfam" id="PF10551">
    <property type="entry name" value="MULE"/>
    <property type="match status" value="1"/>
</dbReference>
<evidence type="ECO:0000259" key="7">
    <source>
        <dbReference type="Pfam" id="PF10551"/>
    </source>
</evidence>
<feature type="domain" description="FLYWCH-type" evidence="6">
    <location>
        <begin position="89"/>
        <end position="140"/>
    </location>
</feature>
<dbReference type="InterPro" id="IPR001257">
    <property type="entry name" value="Parvovirus_NS1_helicase"/>
</dbReference>
<gene>
    <name evidence="8" type="ORF">MELIAE_LOCUS11782</name>
</gene>
<evidence type="ECO:0000259" key="6">
    <source>
        <dbReference type="Pfam" id="PF04500"/>
    </source>
</evidence>
<dbReference type="GO" id="GO:0019079">
    <property type="term" value="P:viral genome replication"/>
    <property type="evidence" value="ECO:0007669"/>
    <property type="project" value="InterPro"/>
</dbReference>
<dbReference type="SUPFAM" id="SSF52540">
    <property type="entry name" value="P-loop containing nucleoside triphosphate hydrolases"/>
    <property type="match status" value="1"/>
</dbReference>